<feature type="modified residue" description="4-aspartylphosphate" evidence="6">
    <location>
        <position position="53"/>
    </location>
</feature>
<comment type="caution">
    <text evidence="10">The sequence shown here is derived from an EMBL/GenBank/DDBJ whole genome shotgun (WGS) entry which is preliminary data.</text>
</comment>
<reference evidence="10" key="1">
    <citation type="journal article" date="2024" name="Int. J. Syst. Evol. Microbiol.">
        <title>Polycladomyces zharkentensis sp. nov., a novel thermophilic cellulose- and starch-degrading member of the Bacillota from a geothermal aquifer in Kazakhstan.</title>
        <authorList>
            <person name="Mashzhan A."/>
            <person name="Kistaubayeva A."/>
            <person name="Javier-Lopez R."/>
            <person name="Bissenova U."/>
            <person name="Bissenbay A."/>
            <person name="Birkeland N.K."/>
        </authorList>
    </citation>
    <scope>NUCLEOTIDE SEQUENCE</scope>
    <source>
        <strain evidence="10">ZKZ2T</strain>
    </source>
</reference>
<evidence type="ECO:0000256" key="2">
    <source>
        <dbReference type="ARBA" id="ARBA00023012"/>
    </source>
</evidence>
<dbReference type="Pfam" id="PF00486">
    <property type="entry name" value="Trans_reg_C"/>
    <property type="match status" value="1"/>
</dbReference>
<feature type="domain" description="Response regulatory" evidence="8">
    <location>
        <begin position="4"/>
        <end position="117"/>
    </location>
</feature>
<keyword evidence="4 7" id="KW-0238">DNA-binding</keyword>
<organism evidence="10 11">
    <name type="scientific">Polycladomyces zharkentensis</name>
    <dbReference type="NCBI Taxonomy" id="2807616"/>
    <lineage>
        <taxon>Bacteria</taxon>
        <taxon>Bacillati</taxon>
        <taxon>Bacillota</taxon>
        <taxon>Bacilli</taxon>
        <taxon>Bacillales</taxon>
        <taxon>Thermoactinomycetaceae</taxon>
        <taxon>Polycladomyces</taxon>
    </lineage>
</organism>
<evidence type="ECO:0000256" key="3">
    <source>
        <dbReference type="ARBA" id="ARBA00023015"/>
    </source>
</evidence>
<evidence type="ECO:0000256" key="7">
    <source>
        <dbReference type="PROSITE-ProRule" id="PRU01091"/>
    </source>
</evidence>
<dbReference type="RefSeq" id="WP_205496507.1">
    <property type="nucleotide sequence ID" value="NZ_JAFHAP010000011.1"/>
</dbReference>
<evidence type="ECO:0000259" key="9">
    <source>
        <dbReference type="PROSITE" id="PS51755"/>
    </source>
</evidence>
<dbReference type="Gene3D" id="6.10.250.690">
    <property type="match status" value="1"/>
</dbReference>
<keyword evidence="3" id="KW-0805">Transcription regulation</keyword>
<evidence type="ECO:0000256" key="6">
    <source>
        <dbReference type="PROSITE-ProRule" id="PRU00169"/>
    </source>
</evidence>
<evidence type="ECO:0000256" key="1">
    <source>
        <dbReference type="ARBA" id="ARBA00022553"/>
    </source>
</evidence>
<dbReference type="InterPro" id="IPR001789">
    <property type="entry name" value="Sig_transdc_resp-reg_receiver"/>
</dbReference>
<dbReference type="PANTHER" id="PTHR48111">
    <property type="entry name" value="REGULATOR OF RPOS"/>
    <property type="match status" value="1"/>
</dbReference>
<dbReference type="Pfam" id="PF00072">
    <property type="entry name" value="Response_reg"/>
    <property type="match status" value="1"/>
</dbReference>
<evidence type="ECO:0000313" key="10">
    <source>
        <dbReference type="EMBL" id="MBN2910461.1"/>
    </source>
</evidence>
<keyword evidence="5" id="KW-0804">Transcription</keyword>
<feature type="domain" description="OmpR/PhoB-type" evidence="9">
    <location>
        <begin position="131"/>
        <end position="230"/>
    </location>
</feature>
<dbReference type="CDD" id="cd17574">
    <property type="entry name" value="REC_OmpR"/>
    <property type="match status" value="1"/>
</dbReference>
<keyword evidence="1 6" id="KW-0597">Phosphoprotein</keyword>
<dbReference type="InterPro" id="IPR039420">
    <property type="entry name" value="WalR-like"/>
</dbReference>
<dbReference type="InterPro" id="IPR036388">
    <property type="entry name" value="WH-like_DNA-bd_sf"/>
</dbReference>
<sequence length="238" mass="27345">MQTTVLIVDDEPDIRELIRLYLANEGYRVLEAADGREALELTRKHEIDLMILDVMMSGMDGMETCAKIRERQWMPIIMLTARTGDLDKIQGLAVGADDYVTKPFNPLELVARVKSQLRRYKRYANAFTLQTNLLSIGGVTLHPEMRQVWVRGQPVHLTPREFDILALLFRHPGVVFRSEEIYERVWGEPMLTSNNTIMVHIRKIREKIEDDPKNPAIVLTVWGVGYKAAADSHPVRHD</sequence>
<evidence type="ECO:0000256" key="4">
    <source>
        <dbReference type="ARBA" id="ARBA00023125"/>
    </source>
</evidence>
<feature type="DNA-binding region" description="OmpR/PhoB-type" evidence="7">
    <location>
        <begin position="131"/>
        <end position="230"/>
    </location>
</feature>
<dbReference type="Gene3D" id="1.10.10.10">
    <property type="entry name" value="Winged helix-like DNA-binding domain superfamily/Winged helix DNA-binding domain"/>
    <property type="match status" value="1"/>
</dbReference>
<dbReference type="InterPro" id="IPR011006">
    <property type="entry name" value="CheY-like_superfamily"/>
</dbReference>
<dbReference type="SMART" id="SM00448">
    <property type="entry name" value="REC"/>
    <property type="match status" value="1"/>
</dbReference>
<evidence type="ECO:0000259" key="8">
    <source>
        <dbReference type="PROSITE" id="PS50110"/>
    </source>
</evidence>
<dbReference type="SMART" id="SM00862">
    <property type="entry name" value="Trans_reg_C"/>
    <property type="match status" value="1"/>
</dbReference>
<dbReference type="Proteomes" id="UP001177120">
    <property type="component" value="Unassembled WGS sequence"/>
</dbReference>
<dbReference type="PANTHER" id="PTHR48111:SF2">
    <property type="entry name" value="RESPONSE REGULATOR SAER"/>
    <property type="match status" value="1"/>
</dbReference>
<dbReference type="PROSITE" id="PS51755">
    <property type="entry name" value="OMPR_PHOB"/>
    <property type="match status" value="1"/>
</dbReference>
<evidence type="ECO:0000256" key="5">
    <source>
        <dbReference type="ARBA" id="ARBA00023163"/>
    </source>
</evidence>
<dbReference type="SUPFAM" id="SSF52172">
    <property type="entry name" value="CheY-like"/>
    <property type="match status" value="1"/>
</dbReference>
<protein>
    <submittedName>
        <fullName evidence="10">Response regulator transcription factor</fullName>
    </submittedName>
</protein>
<dbReference type="CDD" id="cd00383">
    <property type="entry name" value="trans_reg_C"/>
    <property type="match status" value="1"/>
</dbReference>
<keyword evidence="2" id="KW-0902">Two-component regulatory system</keyword>
<keyword evidence="11" id="KW-1185">Reference proteome</keyword>
<gene>
    <name evidence="10" type="ORF">JQC72_13220</name>
</gene>
<evidence type="ECO:0000313" key="11">
    <source>
        <dbReference type="Proteomes" id="UP001177120"/>
    </source>
</evidence>
<dbReference type="EMBL" id="JAFHAP010000011">
    <property type="protein sequence ID" value="MBN2910461.1"/>
    <property type="molecule type" value="Genomic_DNA"/>
</dbReference>
<dbReference type="Gene3D" id="3.40.50.2300">
    <property type="match status" value="1"/>
</dbReference>
<accession>A0ABS2WLZ0</accession>
<dbReference type="InterPro" id="IPR001867">
    <property type="entry name" value="OmpR/PhoB-type_DNA-bd"/>
</dbReference>
<proteinExistence type="predicted"/>
<name>A0ABS2WLZ0_9BACL</name>
<dbReference type="PROSITE" id="PS50110">
    <property type="entry name" value="RESPONSE_REGULATORY"/>
    <property type="match status" value="1"/>
</dbReference>